<dbReference type="SMART" id="SM00178">
    <property type="entry name" value="SAR"/>
    <property type="match status" value="1"/>
</dbReference>
<comment type="similarity">
    <text evidence="5">Belongs to the small GTPase superfamily. Arf family.</text>
</comment>
<feature type="binding site" evidence="4">
    <location>
        <position position="47"/>
    </location>
    <ligand>
        <name>Mg(2+)</name>
        <dbReference type="ChEBI" id="CHEBI:18420"/>
    </ligand>
</feature>
<dbReference type="InterPro" id="IPR027417">
    <property type="entry name" value="P-loop_NTPase"/>
</dbReference>
<dbReference type="GO" id="GO:0003924">
    <property type="term" value="F:GTPase activity"/>
    <property type="evidence" value="ECO:0007669"/>
    <property type="project" value="InterPro"/>
</dbReference>
<dbReference type="STRING" id="294746.A5DD09"/>
<dbReference type="SMART" id="SM00177">
    <property type="entry name" value="ARF"/>
    <property type="match status" value="1"/>
</dbReference>
<dbReference type="OMA" id="KTHHWQI"/>
<dbReference type="EMBL" id="CH408155">
    <property type="protein sequence ID" value="EDK37066.2"/>
    <property type="molecule type" value="Genomic_DNA"/>
</dbReference>
<name>A5DD09_PICGU</name>
<dbReference type="RefSeq" id="XP_001487787.2">
    <property type="nucleotide sequence ID" value="XM_001487737.1"/>
</dbReference>
<evidence type="ECO:0000256" key="5">
    <source>
        <dbReference type="RuleBase" id="RU003925"/>
    </source>
</evidence>
<dbReference type="VEuPathDB" id="FungiDB:PGUG_01164"/>
<organism evidence="6 7">
    <name type="scientific">Meyerozyma guilliermondii (strain ATCC 6260 / CBS 566 / DSM 6381 / JCM 1539 / NBRC 10279 / NRRL Y-324)</name>
    <name type="common">Yeast</name>
    <name type="synonym">Candida guilliermondii</name>
    <dbReference type="NCBI Taxonomy" id="294746"/>
    <lineage>
        <taxon>Eukaryota</taxon>
        <taxon>Fungi</taxon>
        <taxon>Dikarya</taxon>
        <taxon>Ascomycota</taxon>
        <taxon>Saccharomycotina</taxon>
        <taxon>Pichiomycetes</taxon>
        <taxon>Debaryomycetaceae</taxon>
        <taxon>Meyerozyma</taxon>
    </lineage>
</organism>
<dbReference type="InterPro" id="IPR005225">
    <property type="entry name" value="Small_GTP-bd"/>
</dbReference>
<dbReference type="eggNOG" id="KOG0073">
    <property type="taxonomic scope" value="Eukaryota"/>
</dbReference>
<evidence type="ECO:0000256" key="1">
    <source>
        <dbReference type="ARBA" id="ARBA00022741"/>
    </source>
</evidence>
<dbReference type="PROSITE" id="PS51417">
    <property type="entry name" value="ARF"/>
    <property type="match status" value="1"/>
</dbReference>
<evidence type="ECO:0008006" key="8">
    <source>
        <dbReference type="Google" id="ProtNLM"/>
    </source>
</evidence>
<dbReference type="GO" id="GO:0046872">
    <property type="term" value="F:metal ion binding"/>
    <property type="evidence" value="ECO:0007669"/>
    <property type="project" value="UniProtKB-KW"/>
</dbReference>
<dbReference type="SMART" id="SM00175">
    <property type="entry name" value="RAB"/>
    <property type="match status" value="1"/>
</dbReference>
<dbReference type="Gene3D" id="3.40.50.300">
    <property type="entry name" value="P-loop containing nucleotide triphosphate hydrolases"/>
    <property type="match status" value="1"/>
</dbReference>
<protein>
    <recommendedName>
        <fullName evidence="8">ADP-ribosylation factor-like protein 2</fullName>
    </recommendedName>
</protein>
<dbReference type="KEGG" id="pgu:PGUG_01164"/>
<dbReference type="InterPro" id="IPR044612">
    <property type="entry name" value="ARL2/3"/>
</dbReference>
<dbReference type="Proteomes" id="UP000001997">
    <property type="component" value="Unassembled WGS sequence"/>
</dbReference>
<dbReference type="SUPFAM" id="SSF52540">
    <property type="entry name" value="P-loop containing nucleoside triphosphate hydrolases"/>
    <property type="match status" value="1"/>
</dbReference>
<reference evidence="6 7" key="1">
    <citation type="journal article" date="2009" name="Nature">
        <title>Evolution of pathogenicity and sexual reproduction in eight Candida genomes.</title>
        <authorList>
            <person name="Butler G."/>
            <person name="Rasmussen M.D."/>
            <person name="Lin M.F."/>
            <person name="Santos M.A."/>
            <person name="Sakthikumar S."/>
            <person name="Munro C.A."/>
            <person name="Rheinbay E."/>
            <person name="Grabherr M."/>
            <person name="Forche A."/>
            <person name="Reedy J.L."/>
            <person name="Agrafioti I."/>
            <person name="Arnaud M.B."/>
            <person name="Bates S."/>
            <person name="Brown A.J."/>
            <person name="Brunke S."/>
            <person name="Costanzo M.C."/>
            <person name="Fitzpatrick D.A."/>
            <person name="de Groot P.W."/>
            <person name="Harris D."/>
            <person name="Hoyer L.L."/>
            <person name="Hube B."/>
            <person name="Klis F.M."/>
            <person name="Kodira C."/>
            <person name="Lennard N."/>
            <person name="Logue M.E."/>
            <person name="Martin R."/>
            <person name="Neiman A.M."/>
            <person name="Nikolaou E."/>
            <person name="Quail M.A."/>
            <person name="Quinn J."/>
            <person name="Santos M.C."/>
            <person name="Schmitzberger F.F."/>
            <person name="Sherlock G."/>
            <person name="Shah P."/>
            <person name="Silverstein K.A."/>
            <person name="Skrzypek M.S."/>
            <person name="Soll D."/>
            <person name="Staggs R."/>
            <person name="Stansfield I."/>
            <person name="Stumpf M.P."/>
            <person name="Sudbery P.E."/>
            <person name="Srikantha T."/>
            <person name="Zeng Q."/>
            <person name="Berman J."/>
            <person name="Berriman M."/>
            <person name="Heitman J."/>
            <person name="Gow N.A."/>
            <person name="Lorenz M.C."/>
            <person name="Birren B.W."/>
            <person name="Kellis M."/>
            <person name="Cuomo C.A."/>
        </authorList>
    </citation>
    <scope>NUCLEOTIDE SEQUENCE [LARGE SCALE GENOMIC DNA]</scope>
    <source>
        <strain evidence="7">ATCC 6260 / CBS 566 / DSM 6381 / JCM 1539 / NBRC 10279 / NRRL Y-324</strain>
    </source>
</reference>
<dbReference type="GO" id="GO:0005525">
    <property type="term" value="F:GTP binding"/>
    <property type="evidence" value="ECO:0007669"/>
    <property type="project" value="UniProtKB-KW"/>
</dbReference>
<dbReference type="Pfam" id="PF00025">
    <property type="entry name" value="Arf"/>
    <property type="match status" value="1"/>
</dbReference>
<dbReference type="PRINTS" id="PR00328">
    <property type="entry name" value="SAR1GTPBP"/>
</dbReference>
<evidence type="ECO:0000256" key="3">
    <source>
        <dbReference type="PIRSR" id="PIRSR606689-1"/>
    </source>
</evidence>
<dbReference type="NCBIfam" id="TIGR00231">
    <property type="entry name" value="small_GTP"/>
    <property type="match status" value="1"/>
</dbReference>
<dbReference type="GeneID" id="5129581"/>
<dbReference type="AlphaFoldDB" id="A5DD09"/>
<dbReference type="GO" id="GO:0007021">
    <property type="term" value="P:tubulin complex assembly"/>
    <property type="evidence" value="ECO:0007669"/>
    <property type="project" value="EnsemblFungi"/>
</dbReference>
<evidence type="ECO:0000256" key="4">
    <source>
        <dbReference type="PIRSR" id="PIRSR606689-2"/>
    </source>
</evidence>
<evidence type="ECO:0000313" key="7">
    <source>
        <dbReference type="Proteomes" id="UP000001997"/>
    </source>
</evidence>
<keyword evidence="4" id="KW-0460">Magnesium</keyword>
<dbReference type="OrthoDB" id="2011769at2759"/>
<dbReference type="InParanoid" id="A5DD09"/>
<proteinExistence type="inferred from homology"/>
<sequence length="185" mass="21362">MGLLSIIRKQKIKDHEIRVLVLGLDNSGKTSIIKRWKHEDWSTISPTMGFEISTLQYQDFTLNLWDIGGQTSLRTFWGNYFDKTNVVVWVVDCMSMERIQESYEELRDKVIQQDRLVAVSLLILMNKIDMLQTNKVEETKKQIVGLLELESQLPSEKWQIIAVSAVTGQGAETALEWIIGQEYEP</sequence>
<dbReference type="HOGENOM" id="CLU_040729_12_3_1"/>
<keyword evidence="1 3" id="KW-0547">Nucleotide-binding</keyword>
<keyword evidence="4" id="KW-0479">Metal-binding</keyword>
<gene>
    <name evidence="6" type="ORF">PGUG_01164</name>
</gene>
<evidence type="ECO:0000256" key="2">
    <source>
        <dbReference type="ARBA" id="ARBA00023134"/>
    </source>
</evidence>
<keyword evidence="2 3" id="KW-0342">GTP-binding</keyword>
<feature type="binding site" evidence="3">
    <location>
        <position position="69"/>
    </location>
    <ligand>
        <name>GTP</name>
        <dbReference type="ChEBI" id="CHEBI:37565"/>
    </ligand>
</feature>
<dbReference type="InterPro" id="IPR006689">
    <property type="entry name" value="Small_GTPase_ARF/SAR"/>
</dbReference>
<feature type="binding site" evidence="3">
    <location>
        <begin position="126"/>
        <end position="129"/>
    </location>
    <ligand>
        <name>GTP</name>
        <dbReference type="ChEBI" id="CHEBI:37565"/>
    </ligand>
</feature>
<feature type="binding site" evidence="4">
    <location>
        <position position="30"/>
    </location>
    <ligand>
        <name>Mg(2+)</name>
        <dbReference type="ChEBI" id="CHEBI:18420"/>
    </ligand>
</feature>
<evidence type="ECO:0000313" key="6">
    <source>
        <dbReference type="EMBL" id="EDK37066.2"/>
    </source>
</evidence>
<dbReference type="FunCoup" id="A5DD09">
    <property type="interactions" value="55"/>
</dbReference>
<accession>A5DD09</accession>
<dbReference type="PANTHER" id="PTHR45697">
    <property type="entry name" value="ADP-RIBOSYLATION FACTOR-LIKE PROTEIN 2-RELATED"/>
    <property type="match status" value="1"/>
</dbReference>
<dbReference type="GO" id="GO:0006457">
    <property type="term" value="P:protein folding"/>
    <property type="evidence" value="ECO:0007669"/>
    <property type="project" value="EnsemblFungi"/>
</dbReference>
<keyword evidence="7" id="KW-1185">Reference proteome</keyword>
<feature type="binding site" evidence="3">
    <location>
        <begin position="23"/>
        <end position="30"/>
    </location>
    <ligand>
        <name>GTP</name>
        <dbReference type="ChEBI" id="CHEBI:37565"/>
    </ligand>
</feature>